<evidence type="ECO:0000313" key="8">
    <source>
        <dbReference type="Proteomes" id="UP001597375"/>
    </source>
</evidence>
<accession>A0ABW5D5U8</accession>
<comment type="caution">
    <text evidence="7">The sequence shown here is derived from an EMBL/GenBank/DDBJ whole genome shotgun (WGS) entry which is preliminary data.</text>
</comment>
<dbReference type="InterPro" id="IPR011049">
    <property type="entry name" value="Serralysin-like_metalloprot_C"/>
</dbReference>
<dbReference type="SUPFAM" id="SSF101967">
    <property type="entry name" value="Adhesin YadA, collagen-binding domain"/>
    <property type="match status" value="1"/>
</dbReference>
<name>A0ABW5D5U8_9BACT</name>
<dbReference type="SUPFAM" id="SSF48695">
    <property type="entry name" value="Multiheme cytochromes"/>
    <property type="match status" value="2"/>
</dbReference>
<evidence type="ECO:0000256" key="1">
    <source>
        <dbReference type="ARBA" id="ARBA00022723"/>
    </source>
</evidence>
<feature type="region of interest" description="Disordered" evidence="4">
    <location>
        <begin position="538"/>
        <end position="563"/>
    </location>
</feature>
<evidence type="ECO:0000259" key="6">
    <source>
        <dbReference type="PROSITE" id="PS51007"/>
    </source>
</evidence>
<keyword evidence="8" id="KW-1185">Reference proteome</keyword>
<dbReference type="EMBL" id="JBHUIT010000003">
    <property type="protein sequence ID" value="MFD2256091.1"/>
    <property type="molecule type" value="Genomic_DNA"/>
</dbReference>
<proteinExistence type="predicted"/>
<keyword evidence="5" id="KW-0812">Transmembrane</keyword>
<organism evidence="7 8">
    <name type="scientific">Luteolibacter algae</name>
    <dbReference type="NCBI Taxonomy" id="454151"/>
    <lineage>
        <taxon>Bacteria</taxon>
        <taxon>Pseudomonadati</taxon>
        <taxon>Verrucomicrobiota</taxon>
        <taxon>Verrucomicrobiia</taxon>
        <taxon>Verrucomicrobiales</taxon>
        <taxon>Verrucomicrobiaceae</taxon>
        <taxon>Luteolibacter</taxon>
    </lineage>
</organism>
<dbReference type="Gene3D" id="3.90.10.10">
    <property type="entry name" value="Cytochrome C3"/>
    <property type="match status" value="1"/>
</dbReference>
<feature type="domain" description="Cytochrome c" evidence="6">
    <location>
        <begin position="343"/>
        <end position="462"/>
    </location>
</feature>
<dbReference type="RefSeq" id="WP_386819020.1">
    <property type="nucleotide sequence ID" value="NZ_JBHUIT010000003.1"/>
</dbReference>
<feature type="transmembrane region" description="Helical" evidence="5">
    <location>
        <begin position="107"/>
        <end position="126"/>
    </location>
</feature>
<protein>
    <recommendedName>
        <fullName evidence="6">Cytochrome c domain-containing protein</fullName>
    </recommendedName>
</protein>
<reference evidence="8" key="1">
    <citation type="journal article" date="2019" name="Int. J. Syst. Evol. Microbiol.">
        <title>The Global Catalogue of Microorganisms (GCM) 10K type strain sequencing project: providing services to taxonomists for standard genome sequencing and annotation.</title>
        <authorList>
            <consortium name="The Broad Institute Genomics Platform"/>
            <consortium name="The Broad Institute Genome Sequencing Center for Infectious Disease"/>
            <person name="Wu L."/>
            <person name="Ma J."/>
        </authorList>
    </citation>
    <scope>NUCLEOTIDE SEQUENCE [LARGE SCALE GENOMIC DNA]</scope>
    <source>
        <strain evidence="8">CGMCC 4.7106</strain>
    </source>
</reference>
<evidence type="ECO:0000256" key="5">
    <source>
        <dbReference type="SAM" id="Phobius"/>
    </source>
</evidence>
<dbReference type="InterPro" id="IPR009056">
    <property type="entry name" value="Cyt_c-like_dom"/>
</dbReference>
<dbReference type="Gene3D" id="2.150.10.10">
    <property type="entry name" value="Serralysin-like metalloprotease, C-terminal"/>
    <property type="match status" value="1"/>
</dbReference>
<feature type="compositionally biased region" description="Acidic residues" evidence="4">
    <location>
        <begin position="624"/>
        <end position="641"/>
    </location>
</feature>
<keyword evidence="3" id="KW-0349">Heme</keyword>
<sequence length="867" mass="94022">MPVSFQSTKHRQSVYNRPDQRWLCGNACKDCPCFLGPDPKGKCQAGIGFEGRVSGQCLPRRIGDRWLCTRQDTHGGEPCESGPLPDGSCCMSVPKCLPKRSLRSKRGIFTIAVTLATIVWLIAILTPDNDKLSDPMAGLDPGQLSTNHSFLENQCFRCHSDQDLSPAALTAMHGAATHHRAINDGELCLSCHGEIGGAGNKFAFAPHTSDQLPSRSAAKPQKNGKLLLLAASALSSKHLSDGGLHCATCHQEHHGETSDIATLSNKQCQVCHQEQFESFSDGHPEFSQSSYPYDRRTGIRFDHRSHYQTHFAEELKAHPETVPEGYDPAARHAESTSCTACHSSGKSGEPMSVKPFETSCAACHDGNTRAGEPLAFLAFPPLNKSFLDEKLAQLDPPRSLGTWIEEPANSFPWPTLQMLSPEAREAWERLRSAGVNPFDPALEAELDEAAVRDIETLAWAVKELARDLSQNQPHENPSNLIGQEELTHRLTQAGFPGAAELVKGIPASAFDAMRQGFSKNDYITLLAEVSAKRSGKFPEAIQPAGPDMAESTETHPPVENSEETFATSDDEFAGGEETFATGDDEFAGGEETFATSDDEFAGGEETFATGDDEFAGGEETFATGDDEFAGGEETLGNDDEFASSGEDPAAAEPEAPKELEAIDPITWAARGGWYEQYGALYYRSTGHADPLIRNWLDSLAANVSSPLALAQFKEGFDFLSGSESKASGSCLKCHAVDEIRDESGKLASARINWFSQAEAEARHSLTRYNHATHLLLTDCRSCHQTQTGGESFLTSFPESGDWDESADWSAKADPAEYLSNFKPIIKQTCVECHQPGKAGDGCIQCHVYHKDATHSISLPATQHPPAD</sequence>
<keyword evidence="5" id="KW-0472">Membrane</keyword>
<keyword evidence="2 3" id="KW-0408">Iron</keyword>
<feature type="region of interest" description="Disordered" evidence="4">
    <location>
        <begin position="595"/>
        <end position="659"/>
    </location>
</feature>
<evidence type="ECO:0000256" key="2">
    <source>
        <dbReference type="ARBA" id="ARBA00023004"/>
    </source>
</evidence>
<evidence type="ECO:0000256" key="4">
    <source>
        <dbReference type="SAM" id="MobiDB-lite"/>
    </source>
</evidence>
<dbReference type="PROSITE" id="PS51007">
    <property type="entry name" value="CYTC"/>
    <property type="match status" value="1"/>
</dbReference>
<keyword evidence="1 3" id="KW-0479">Metal-binding</keyword>
<evidence type="ECO:0000313" key="7">
    <source>
        <dbReference type="EMBL" id="MFD2256091.1"/>
    </source>
</evidence>
<gene>
    <name evidence="7" type="ORF">ACFSSA_05325</name>
</gene>
<dbReference type="Proteomes" id="UP001597375">
    <property type="component" value="Unassembled WGS sequence"/>
</dbReference>
<dbReference type="InterPro" id="IPR036280">
    <property type="entry name" value="Multihaem_cyt_sf"/>
</dbReference>
<evidence type="ECO:0000256" key="3">
    <source>
        <dbReference type="PROSITE-ProRule" id="PRU00433"/>
    </source>
</evidence>
<keyword evidence="5" id="KW-1133">Transmembrane helix</keyword>